<keyword evidence="2" id="KW-1185">Reference proteome</keyword>
<accession>A0ABQ5KQR4</accession>
<organism evidence="1 2">
    <name type="scientific">Aduncisulcus paluster</name>
    <dbReference type="NCBI Taxonomy" id="2918883"/>
    <lineage>
        <taxon>Eukaryota</taxon>
        <taxon>Metamonada</taxon>
        <taxon>Carpediemonas-like organisms</taxon>
        <taxon>Aduncisulcus</taxon>
    </lineage>
</organism>
<sequence>MYSQHYPLRDWFSVVCIREKTLEDQGKRTLATHKDTRTKVKALNISLKLLYNSFFILPSPFSTETKQYCVSDATVDPEAVSSTACLRGPTSRNPSRLTLNFPSKLSQPSTADILTLILSHFLTQCYHLPIPSGFLLMASRRQNPALGGVFADNVR</sequence>
<evidence type="ECO:0000313" key="2">
    <source>
        <dbReference type="Proteomes" id="UP001057375"/>
    </source>
</evidence>
<name>A0ABQ5KQR4_9EUKA</name>
<evidence type="ECO:0000313" key="1">
    <source>
        <dbReference type="EMBL" id="GKT34823.1"/>
    </source>
</evidence>
<dbReference type="EMBL" id="BQXS01010873">
    <property type="protein sequence ID" value="GKT34823.1"/>
    <property type="molecule type" value="Genomic_DNA"/>
</dbReference>
<gene>
    <name evidence="1" type="ORF">ADUPG1_008105</name>
</gene>
<proteinExistence type="predicted"/>
<reference evidence="1" key="1">
    <citation type="submission" date="2022-03" db="EMBL/GenBank/DDBJ databases">
        <title>Draft genome sequence of Aduncisulcus paluster, a free-living microaerophilic Fornicata.</title>
        <authorList>
            <person name="Yuyama I."/>
            <person name="Kume K."/>
            <person name="Tamura T."/>
            <person name="Inagaki Y."/>
            <person name="Hashimoto T."/>
        </authorList>
    </citation>
    <scope>NUCLEOTIDE SEQUENCE</scope>
    <source>
        <strain evidence="1">NY0171</strain>
    </source>
</reference>
<protein>
    <submittedName>
        <fullName evidence="1">Uncharacterized protein</fullName>
    </submittedName>
</protein>
<comment type="caution">
    <text evidence="1">The sequence shown here is derived from an EMBL/GenBank/DDBJ whole genome shotgun (WGS) entry which is preliminary data.</text>
</comment>
<dbReference type="Proteomes" id="UP001057375">
    <property type="component" value="Unassembled WGS sequence"/>
</dbReference>